<dbReference type="Proteomes" id="UP001214666">
    <property type="component" value="Chromosome"/>
</dbReference>
<comment type="similarity">
    <text evidence="1">Belongs to the UPF0319 family.</text>
</comment>
<reference evidence="3" key="1">
    <citation type="submission" date="2023-02" db="EMBL/GenBank/DDBJ databases">
        <title>The sequence of Aeromonas hydrophila K533.</title>
        <authorList>
            <person name="Luo X."/>
        </authorList>
    </citation>
    <scope>NUCLEOTIDE SEQUENCE</scope>
    <source>
        <strain evidence="3">K533</strain>
    </source>
</reference>
<organism evidence="3 4">
    <name type="scientific">Aeromonas hydrophila</name>
    <dbReference type="NCBI Taxonomy" id="644"/>
    <lineage>
        <taxon>Bacteria</taxon>
        <taxon>Pseudomonadati</taxon>
        <taxon>Pseudomonadota</taxon>
        <taxon>Gammaproteobacteria</taxon>
        <taxon>Aeromonadales</taxon>
        <taxon>Aeromonadaceae</taxon>
        <taxon>Aeromonas</taxon>
    </lineage>
</organism>
<dbReference type="InterPro" id="IPR018635">
    <property type="entry name" value="UPF0319"/>
</dbReference>
<evidence type="ECO:0000256" key="2">
    <source>
        <dbReference type="ARBA" id="ARBA00022729"/>
    </source>
</evidence>
<gene>
    <name evidence="3" type="ORF">PY771_16830</name>
</gene>
<keyword evidence="2" id="KW-0732">Signal</keyword>
<protein>
    <submittedName>
        <fullName evidence="3">DUF2057 domain-containing protein</fullName>
    </submittedName>
</protein>
<dbReference type="Pfam" id="PF09829">
    <property type="entry name" value="DUF2057"/>
    <property type="match status" value="1"/>
</dbReference>
<evidence type="ECO:0000313" key="4">
    <source>
        <dbReference type="Proteomes" id="UP001214666"/>
    </source>
</evidence>
<dbReference type="EMBL" id="CP118942">
    <property type="protein sequence ID" value="WEE25303.1"/>
    <property type="molecule type" value="Genomic_DNA"/>
</dbReference>
<dbReference type="RefSeq" id="WP_179101485.1">
    <property type="nucleotide sequence ID" value="NZ_AP023398.1"/>
</dbReference>
<sequence>MKGYRYGRGVSLLWAALGMKMVLGSAAWAAVEVRVPADFQILAVSAGTLHDEQHATLPDGEQQLLVRYEGVIPSRSSSENDRQLRSAPQVLRYQASQQQVRLVANLLSDERGMAQYAESPVMGLQAGGQSIASQQDALITSGMLIGMDWRAKLVEYNQSGGKVALSTVVPVTATTAAVEPVAASALEGQLQQLFLKADPALRKRFVSWAVPRL</sequence>
<dbReference type="AlphaFoldDB" id="A0AAX3P5B0"/>
<dbReference type="PANTHER" id="PTHR38108:SF1">
    <property type="entry name" value="UPF0319 PROTEIN YCCT"/>
    <property type="match status" value="1"/>
</dbReference>
<name>A0AAX3P5B0_AERHY</name>
<proteinExistence type="inferred from homology"/>
<evidence type="ECO:0000256" key="1">
    <source>
        <dbReference type="ARBA" id="ARBA00008490"/>
    </source>
</evidence>
<accession>A0AAX3P5B0</accession>
<dbReference type="PANTHER" id="PTHR38108">
    <property type="entry name" value="UPF0319 PROTEIN YCCT"/>
    <property type="match status" value="1"/>
</dbReference>
<evidence type="ECO:0000313" key="3">
    <source>
        <dbReference type="EMBL" id="WEE25303.1"/>
    </source>
</evidence>